<name>A0AA38FWX0_TAXCH</name>
<comment type="caution">
    <text evidence="2">The sequence shown here is derived from an EMBL/GenBank/DDBJ whole genome shotgun (WGS) entry which is preliminary data.</text>
</comment>
<proteinExistence type="inferred from homology"/>
<evidence type="ECO:0000313" key="3">
    <source>
        <dbReference type="Proteomes" id="UP000824469"/>
    </source>
</evidence>
<dbReference type="Proteomes" id="UP000824469">
    <property type="component" value="Unassembled WGS sequence"/>
</dbReference>
<dbReference type="SUPFAM" id="SSF52047">
    <property type="entry name" value="RNI-like"/>
    <property type="match status" value="1"/>
</dbReference>
<dbReference type="Pfam" id="PF13516">
    <property type="entry name" value="LRR_6"/>
    <property type="match status" value="1"/>
</dbReference>
<accession>A0AA38FWX0</accession>
<dbReference type="EMBL" id="JAHRHJ020000006">
    <property type="protein sequence ID" value="KAH9311410.1"/>
    <property type="molecule type" value="Genomic_DNA"/>
</dbReference>
<reference evidence="2 3" key="1">
    <citation type="journal article" date="2021" name="Nat. Plants">
        <title>The Taxus genome provides insights into paclitaxel biosynthesis.</title>
        <authorList>
            <person name="Xiong X."/>
            <person name="Gou J."/>
            <person name="Liao Q."/>
            <person name="Li Y."/>
            <person name="Zhou Q."/>
            <person name="Bi G."/>
            <person name="Li C."/>
            <person name="Du R."/>
            <person name="Wang X."/>
            <person name="Sun T."/>
            <person name="Guo L."/>
            <person name="Liang H."/>
            <person name="Lu P."/>
            <person name="Wu Y."/>
            <person name="Zhang Z."/>
            <person name="Ro D.K."/>
            <person name="Shang Y."/>
            <person name="Huang S."/>
            <person name="Yan J."/>
        </authorList>
    </citation>
    <scope>NUCLEOTIDE SEQUENCE [LARGE SCALE GENOMIC DNA]</scope>
    <source>
        <strain evidence="2">Ta-2019</strain>
    </source>
</reference>
<feature type="non-terminal residue" evidence="2">
    <location>
        <position position="1"/>
    </location>
</feature>
<organism evidence="2 3">
    <name type="scientific">Taxus chinensis</name>
    <name type="common">Chinese yew</name>
    <name type="synonym">Taxus wallichiana var. chinensis</name>
    <dbReference type="NCBI Taxonomy" id="29808"/>
    <lineage>
        <taxon>Eukaryota</taxon>
        <taxon>Viridiplantae</taxon>
        <taxon>Streptophyta</taxon>
        <taxon>Embryophyta</taxon>
        <taxon>Tracheophyta</taxon>
        <taxon>Spermatophyta</taxon>
        <taxon>Pinopsida</taxon>
        <taxon>Pinidae</taxon>
        <taxon>Conifers II</taxon>
        <taxon>Cupressales</taxon>
        <taxon>Taxaceae</taxon>
        <taxon>Taxus</taxon>
    </lineage>
</organism>
<dbReference type="InterPro" id="IPR032675">
    <property type="entry name" value="LRR_dom_sf"/>
</dbReference>
<evidence type="ECO:0000313" key="2">
    <source>
        <dbReference type="EMBL" id="KAH9311410.1"/>
    </source>
</evidence>
<dbReference type="Pfam" id="PF04499">
    <property type="entry name" value="SAPS"/>
    <property type="match status" value="1"/>
</dbReference>
<dbReference type="InterPro" id="IPR007587">
    <property type="entry name" value="SAPS"/>
</dbReference>
<dbReference type="InterPro" id="IPR001611">
    <property type="entry name" value="Leu-rich_rpt"/>
</dbReference>
<dbReference type="AlphaFoldDB" id="A0AA38FWX0"/>
<feature type="non-terminal residue" evidence="2">
    <location>
        <position position="305"/>
    </location>
</feature>
<dbReference type="Gene3D" id="3.80.10.10">
    <property type="entry name" value="Ribonuclease Inhibitor"/>
    <property type="match status" value="1"/>
</dbReference>
<protein>
    <submittedName>
        <fullName evidence="2">Uncharacterized protein</fullName>
    </submittedName>
</protein>
<keyword evidence="3" id="KW-1185">Reference proteome</keyword>
<dbReference type="GO" id="GO:0019903">
    <property type="term" value="F:protein phosphatase binding"/>
    <property type="evidence" value="ECO:0007669"/>
    <property type="project" value="InterPro"/>
</dbReference>
<comment type="similarity">
    <text evidence="1">Belongs to the SAPS family.</text>
</comment>
<sequence length="305" mass="33978">YAAALDSLKKNDGLIVCLQLKNCQINDERLSDLFLAMEHSEMVTSIDLSDNLITDDGALFLSTLLRGGAIQSLIYLDVRGNLITSRAHELFDEIRHVRKILKVQSAIKILKSDGTLDTSRLAVILKEISLLVSEDLSLQWQNGISRPGQIEHSEGIKCLVGNLQSFISILDLKLSRGNMGDRGAGLHRIALVELLCVVILHCWPLVEEDILSSCVLAKMLKLFGDFPQNSILHCTVFRCLQAILSGSSKTLFWYLVKDASLPYFLAREGTKCSALHQGRRPSYSGHIFVLSKTLKDLEENDEDLK</sequence>
<gene>
    <name evidence="2" type="ORF">KI387_026445</name>
</gene>
<evidence type="ECO:0000256" key="1">
    <source>
        <dbReference type="ARBA" id="ARBA00006180"/>
    </source>
</evidence>